<dbReference type="OMA" id="SHIYFVM"/>
<dbReference type="EMBL" id="GL983097">
    <property type="protein sequence ID" value="EGR34506.1"/>
    <property type="molecule type" value="Genomic_DNA"/>
</dbReference>
<dbReference type="Pfam" id="PF00069">
    <property type="entry name" value="Pkinase"/>
    <property type="match status" value="1"/>
</dbReference>
<dbReference type="eggNOG" id="KOG0598">
    <property type="taxonomic scope" value="Eukaryota"/>
</dbReference>
<evidence type="ECO:0000256" key="6">
    <source>
        <dbReference type="PROSITE-ProRule" id="PRU10141"/>
    </source>
</evidence>
<dbReference type="Gene3D" id="3.30.200.20">
    <property type="entry name" value="Phosphorylase Kinase, domain 1"/>
    <property type="match status" value="1"/>
</dbReference>
<organism evidence="8 9">
    <name type="scientific">Ichthyophthirius multifiliis</name>
    <name type="common">White spot disease agent</name>
    <name type="synonym">Ich</name>
    <dbReference type="NCBI Taxonomy" id="5932"/>
    <lineage>
        <taxon>Eukaryota</taxon>
        <taxon>Sar</taxon>
        <taxon>Alveolata</taxon>
        <taxon>Ciliophora</taxon>
        <taxon>Intramacronucleata</taxon>
        <taxon>Oligohymenophorea</taxon>
        <taxon>Hymenostomatida</taxon>
        <taxon>Ophryoglenina</taxon>
        <taxon>Ichthyophthirius</taxon>
    </lineage>
</organism>
<dbReference type="InterPro" id="IPR011009">
    <property type="entry name" value="Kinase-like_dom_sf"/>
</dbReference>
<dbReference type="InterPro" id="IPR017441">
    <property type="entry name" value="Protein_kinase_ATP_BS"/>
</dbReference>
<sequence>MSSKYTENNIPDSSYAKDSYISSKSNNKLIKNKNPYDDYQKLASIGQGAYGQVMLIKRRKDGNLFAMKVVRKEKVCKNEKIIEATLLEKKILMKSKHPFIVKMYKSFQTESKLYIIMEYMPYGDLYSVLQKAKKFDENTARFIFAEVVLGIQYLHEVQKSMYRDLKPENILIEESGHIKLSDFGLAKEFINKEDKENSFLGTPQYLAPEIVLQYPYDKNIDLWTLGILLYELLCGKPPFGVGGQKTLYREIAMNKPKFPDFFSQNAEDLIKQLLQSIPNKRLGSEGFEQLKMHAFFEKIDWEIIYTKQVESPLKQYLSLKKIEKEIREQSIHESPKNTLNKSHSRQQLYGIFPNFTYNPGSLILEN</sequence>
<keyword evidence="2 8" id="KW-0808">Transferase</keyword>
<dbReference type="AlphaFoldDB" id="G0QJV5"/>
<evidence type="ECO:0000259" key="7">
    <source>
        <dbReference type="PROSITE" id="PS50011"/>
    </source>
</evidence>
<evidence type="ECO:0000256" key="5">
    <source>
        <dbReference type="ARBA" id="ARBA00022840"/>
    </source>
</evidence>
<dbReference type="SUPFAM" id="SSF56112">
    <property type="entry name" value="Protein kinase-like (PK-like)"/>
    <property type="match status" value="1"/>
</dbReference>
<dbReference type="EC" id="2.7.11.13" evidence="8"/>
<feature type="domain" description="Protein kinase" evidence="7">
    <location>
        <begin position="39"/>
        <end position="296"/>
    </location>
</feature>
<keyword evidence="5 6" id="KW-0067">ATP-binding</keyword>
<evidence type="ECO:0000256" key="3">
    <source>
        <dbReference type="ARBA" id="ARBA00022741"/>
    </source>
</evidence>
<evidence type="ECO:0000256" key="4">
    <source>
        <dbReference type="ARBA" id="ARBA00022777"/>
    </source>
</evidence>
<keyword evidence="4 8" id="KW-0418">Kinase</keyword>
<dbReference type="SMART" id="SM00220">
    <property type="entry name" value="S_TKc"/>
    <property type="match status" value="1"/>
</dbReference>
<dbReference type="PROSITE" id="PS00107">
    <property type="entry name" value="PROTEIN_KINASE_ATP"/>
    <property type="match status" value="1"/>
</dbReference>
<dbReference type="RefSeq" id="XP_004039810.1">
    <property type="nucleotide sequence ID" value="XM_004039762.1"/>
</dbReference>
<dbReference type="FunFam" id="3.30.200.20:FF:000042">
    <property type="entry name" value="Aurora kinase A"/>
    <property type="match status" value="1"/>
</dbReference>
<proteinExistence type="predicted"/>
<dbReference type="InterPro" id="IPR045270">
    <property type="entry name" value="STKc_AGC"/>
</dbReference>
<dbReference type="GO" id="GO:0005524">
    <property type="term" value="F:ATP binding"/>
    <property type="evidence" value="ECO:0007669"/>
    <property type="project" value="UniProtKB-UniRule"/>
</dbReference>
<evidence type="ECO:0000256" key="2">
    <source>
        <dbReference type="ARBA" id="ARBA00022679"/>
    </source>
</evidence>
<dbReference type="STRING" id="857967.G0QJV5"/>
<dbReference type="GeneID" id="14910693"/>
<dbReference type="FunFam" id="1.10.510.10:FF:000008">
    <property type="entry name" value="Non-specific serine/threonine protein kinase"/>
    <property type="match status" value="1"/>
</dbReference>
<dbReference type="PANTHER" id="PTHR24351">
    <property type="entry name" value="RIBOSOMAL PROTEIN S6 KINASE"/>
    <property type="match status" value="1"/>
</dbReference>
<dbReference type="GO" id="GO:0004697">
    <property type="term" value="F:diacylglycerol-dependent serine/threonine kinase activity"/>
    <property type="evidence" value="ECO:0007669"/>
    <property type="project" value="UniProtKB-EC"/>
</dbReference>
<dbReference type="InParanoid" id="G0QJV5"/>
<accession>G0QJV5</accession>
<reference evidence="8 9" key="1">
    <citation type="submission" date="2011-07" db="EMBL/GenBank/DDBJ databases">
        <authorList>
            <person name="Coyne R."/>
            <person name="Brami D."/>
            <person name="Johnson J."/>
            <person name="Hostetler J."/>
            <person name="Hannick L."/>
            <person name="Clark T."/>
            <person name="Cassidy-Hanley D."/>
            <person name="Inman J."/>
        </authorList>
    </citation>
    <scope>NUCLEOTIDE SEQUENCE [LARGE SCALE GENOMIC DNA]</scope>
    <source>
        <strain evidence="8 9">G5</strain>
    </source>
</reference>
<keyword evidence="9" id="KW-1185">Reference proteome</keyword>
<dbReference type="OrthoDB" id="317007at2759"/>
<dbReference type="PROSITE" id="PS50011">
    <property type="entry name" value="PROTEIN_KINASE_DOM"/>
    <property type="match status" value="1"/>
</dbReference>
<keyword evidence="1" id="KW-0723">Serine/threonine-protein kinase</keyword>
<gene>
    <name evidence="8" type="ORF">IMG5_009420</name>
</gene>
<evidence type="ECO:0000313" key="9">
    <source>
        <dbReference type="Proteomes" id="UP000008983"/>
    </source>
</evidence>
<dbReference type="Gene3D" id="1.10.510.10">
    <property type="entry name" value="Transferase(Phosphotransferase) domain 1"/>
    <property type="match status" value="1"/>
</dbReference>
<name>G0QJV5_ICHMU</name>
<evidence type="ECO:0000256" key="1">
    <source>
        <dbReference type="ARBA" id="ARBA00022527"/>
    </source>
</evidence>
<protein>
    <submittedName>
        <fullName evidence="8">Protein kinase domain protein</fullName>
        <ecNumber evidence="8">2.7.11.13</ecNumber>
    </submittedName>
</protein>
<dbReference type="Proteomes" id="UP000008983">
    <property type="component" value="Unassembled WGS sequence"/>
</dbReference>
<feature type="binding site" evidence="6">
    <location>
        <position position="72"/>
    </location>
    <ligand>
        <name>ATP</name>
        <dbReference type="ChEBI" id="CHEBI:30616"/>
    </ligand>
</feature>
<keyword evidence="3 6" id="KW-0547">Nucleotide-binding</keyword>
<dbReference type="InterPro" id="IPR000719">
    <property type="entry name" value="Prot_kinase_dom"/>
</dbReference>
<dbReference type="CDD" id="cd05123">
    <property type="entry name" value="STKc_AGC"/>
    <property type="match status" value="1"/>
</dbReference>
<evidence type="ECO:0000313" key="8">
    <source>
        <dbReference type="EMBL" id="EGR34506.1"/>
    </source>
</evidence>